<dbReference type="Pfam" id="PF01553">
    <property type="entry name" value="Acyltransferase"/>
    <property type="match status" value="1"/>
</dbReference>
<keyword evidence="9" id="KW-0812">Transmembrane</keyword>
<feature type="domain" description="Phospholipid/glycerol acyltransferase" evidence="10">
    <location>
        <begin position="139"/>
        <end position="261"/>
    </location>
</feature>
<evidence type="ECO:0000256" key="2">
    <source>
        <dbReference type="ARBA" id="ARBA00004728"/>
    </source>
</evidence>
<evidence type="ECO:0000256" key="1">
    <source>
        <dbReference type="ARBA" id="ARBA00001141"/>
    </source>
</evidence>
<evidence type="ECO:0000256" key="8">
    <source>
        <dbReference type="SAM" id="MobiDB-lite"/>
    </source>
</evidence>
<comment type="catalytic activity">
    <reaction evidence="1">
        <text>a 1-acyl-sn-glycero-3-phosphate + an acyl-CoA = a 1,2-diacyl-sn-glycero-3-phosphate + CoA</text>
        <dbReference type="Rhea" id="RHEA:19709"/>
        <dbReference type="ChEBI" id="CHEBI:57287"/>
        <dbReference type="ChEBI" id="CHEBI:57970"/>
        <dbReference type="ChEBI" id="CHEBI:58342"/>
        <dbReference type="ChEBI" id="CHEBI:58608"/>
        <dbReference type="EC" id="2.3.1.51"/>
    </reaction>
</comment>
<feature type="region of interest" description="Disordered" evidence="8">
    <location>
        <begin position="1"/>
        <end position="21"/>
    </location>
</feature>
<gene>
    <name evidence="11" type="ORF">M0R45_012562</name>
</gene>
<keyword evidence="9" id="KW-1133">Transmembrane helix</keyword>
<dbReference type="Pfam" id="PF16076">
    <property type="entry name" value="Acyltransf_C"/>
    <property type="match status" value="1"/>
</dbReference>
<sequence>MRSSPKKVAMSLQARESASPKRIAATPQECCIEDGSWKEVDVCSPLKSDSKLKHRPLTPFRVVRGLLCLVVFLSTAFTILVCFAPLVAVLLRLFSIHYSRKATSFLFGSWLALWPFLFEKINGTKVVFSGDSVPPRERILIIANHKTEVDWMYLWDLALRKGSLGHIKYVLKSSLMKLPVFGWGFHILEFIPLKRKWEVDEPILRKILLTFADPRDPLWLAIFPEGTDYDDEKCKKSQTFAAENGLPVLSHVLLPRTKGFCACLEALRGSLDAVYDLTIAYKNQCPSFLDNAFGVDPSEVHIHVRRIPMEEIPESSTDAASWVVDTFHLKDNLLSDFHTQGHFPNQGGEEDISAFKGLVNFILILVLTVVIIYLTIFSSVWFKIYIGLSCAYLASATYFEIQPMPVLDFVKATFVCNRLRSE</sequence>
<dbReference type="SUPFAM" id="SSF69593">
    <property type="entry name" value="Glycerol-3-phosphate (1)-acyltransferase"/>
    <property type="match status" value="1"/>
</dbReference>
<dbReference type="PANTHER" id="PTHR10983">
    <property type="entry name" value="1-ACYLGLYCEROL-3-PHOSPHATE ACYLTRANSFERASE-RELATED"/>
    <property type="match status" value="1"/>
</dbReference>
<proteinExistence type="inferred from homology"/>
<comment type="pathway">
    <text evidence="2">Phospholipid metabolism; CDP-diacylglycerol biosynthesis; CDP-diacylglycerol from sn-glycerol 3-phosphate: step 2/3.</text>
</comment>
<evidence type="ECO:0000256" key="5">
    <source>
        <dbReference type="ARBA" id="ARBA00013211"/>
    </source>
</evidence>
<dbReference type="InterPro" id="IPR002123">
    <property type="entry name" value="Plipid/glycerol_acylTrfase"/>
</dbReference>
<keyword evidence="7" id="KW-0012">Acyltransferase</keyword>
<keyword evidence="9" id="KW-0472">Membrane</keyword>
<protein>
    <recommendedName>
        <fullName evidence="5">1-acylglycerol-3-phosphate O-acyltransferase</fullName>
        <ecNumber evidence="5">2.3.1.51</ecNumber>
    </recommendedName>
</protein>
<evidence type="ECO:0000256" key="3">
    <source>
        <dbReference type="ARBA" id="ARBA00005189"/>
    </source>
</evidence>
<dbReference type="CDD" id="cd07990">
    <property type="entry name" value="LPLAT_LCLAT1-like"/>
    <property type="match status" value="1"/>
</dbReference>
<comment type="caution">
    <text evidence="11">The sequence shown here is derived from an EMBL/GenBank/DDBJ whole genome shotgun (WGS) entry which is preliminary data.</text>
</comment>
<evidence type="ECO:0000313" key="11">
    <source>
        <dbReference type="EMBL" id="KAK9947127.1"/>
    </source>
</evidence>
<dbReference type="PANTHER" id="PTHR10983:SF16">
    <property type="entry name" value="LYSOCARDIOLIPIN ACYLTRANSFERASE 1"/>
    <property type="match status" value="1"/>
</dbReference>
<keyword evidence="12" id="KW-1185">Reference proteome</keyword>
<evidence type="ECO:0000256" key="6">
    <source>
        <dbReference type="ARBA" id="ARBA00022679"/>
    </source>
</evidence>
<evidence type="ECO:0000256" key="7">
    <source>
        <dbReference type="ARBA" id="ARBA00023315"/>
    </source>
</evidence>
<comment type="similarity">
    <text evidence="4">Belongs to the 1-acyl-sn-glycerol-3-phosphate acyltransferase family.</text>
</comment>
<dbReference type="EMBL" id="JBEDUW010000002">
    <property type="protein sequence ID" value="KAK9947127.1"/>
    <property type="molecule type" value="Genomic_DNA"/>
</dbReference>
<dbReference type="InterPro" id="IPR032098">
    <property type="entry name" value="Acyltransf_C"/>
</dbReference>
<dbReference type="GO" id="GO:0003841">
    <property type="term" value="F:1-acylglycerol-3-phosphate O-acyltransferase activity"/>
    <property type="evidence" value="ECO:0007669"/>
    <property type="project" value="UniProtKB-EC"/>
</dbReference>
<feature type="transmembrane region" description="Helical" evidence="9">
    <location>
        <begin position="62"/>
        <end position="90"/>
    </location>
</feature>
<evidence type="ECO:0000259" key="10">
    <source>
        <dbReference type="SMART" id="SM00563"/>
    </source>
</evidence>
<evidence type="ECO:0000256" key="4">
    <source>
        <dbReference type="ARBA" id="ARBA00008655"/>
    </source>
</evidence>
<dbReference type="Proteomes" id="UP001457282">
    <property type="component" value="Unassembled WGS sequence"/>
</dbReference>
<keyword evidence="6" id="KW-0808">Transferase</keyword>
<dbReference type="AlphaFoldDB" id="A0AAW1YEB3"/>
<dbReference type="EC" id="2.3.1.51" evidence="5"/>
<accession>A0AAW1YEB3</accession>
<name>A0AAW1YEB3_RUBAR</name>
<comment type="pathway">
    <text evidence="3">Lipid metabolism.</text>
</comment>
<dbReference type="SMART" id="SM00563">
    <property type="entry name" value="PlsC"/>
    <property type="match status" value="1"/>
</dbReference>
<dbReference type="GO" id="GO:0012505">
    <property type="term" value="C:endomembrane system"/>
    <property type="evidence" value="ECO:0007669"/>
    <property type="project" value="TreeGrafter"/>
</dbReference>
<evidence type="ECO:0000313" key="12">
    <source>
        <dbReference type="Proteomes" id="UP001457282"/>
    </source>
</evidence>
<organism evidence="11 12">
    <name type="scientific">Rubus argutus</name>
    <name type="common">Southern blackberry</name>
    <dbReference type="NCBI Taxonomy" id="59490"/>
    <lineage>
        <taxon>Eukaryota</taxon>
        <taxon>Viridiplantae</taxon>
        <taxon>Streptophyta</taxon>
        <taxon>Embryophyta</taxon>
        <taxon>Tracheophyta</taxon>
        <taxon>Spermatophyta</taxon>
        <taxon>Magnoliopsida</taxon>
        <taxon>eudicotyledons</taxon>
        <taxon>Gunneridae</taxon>
        <taxon>Pentapetalae</taxon>
        <taxon>rosids</taxon>
        <taxon>fabids</taxon>
        <taxon>Rosales</taxon>
        <taxon>Rosaceae</taxon>
        <taxon>Rosoideae</taxon>
        <taxon>Rosoideae incertae sedis</taxon>
        <taxon>Rubus</taxon>
    </lineage>
</organism>
<reference evidence="11 12" key="1">
    <citation type="journal article" date="2023" name="G3 (Bethesda)">
        <title>A chromosome-length genome assembly and annotation of blackberry (Rubus argutus, cv. 'Hillquist').</title>
        <authorList>
            <person name="Bruna T."/>
            <person name="Aryal R."/>
            <person name="Dudchenko O."/>
            <person name="Sargent D.J."/>
            <person name="Mead D."/>
            <person name="Buti M."/>
            <person name="Cavallini A."/>
            <person name="Hytonen T."/>
            <person name="Andres J."/>
            <person name="Pham M."/>
            <person name="Weisz D."/>
            <person name="Mascagni F."/>
            <person name="Usai G."/>
            <person name="Natali L."/>
            <person name="Bassil N."/>
            <person name="Fernandez G.E."/>
            <person name="Lomsadze A."/>
            <person name="Armour M."/>
            <person name="Olukolu B."/>
            <person name="Poorten T."/>
            <person name="Britton C."/>
            <person name="Davik J."/>
            <person name="Ashrafi H."/>
            <person name="Aiden E.L."/>
            <person name="Borodovsky M."/>
            <person name="Worthington M."/>
        </authorList>
    </citation>
    <scope>NUCLEOTIDE SEQUENCE [LARGE SCALE GENOMIC DNA]</scope>
    <source>
        <strain evidence="11">PI 553951</strain>
    </source>
</reference>
<evidence type="ECO:0000256" key="9">
    <source>
        <dbReference type="SAM" id="Phobius"/>
    </source>
</evidence>
<feature type="transmembrane region" description="Helical" evidence="9">
    <location>
        <begin position="358"/>
        <end position="376"/>
    </location>
</feature>